<organism evidence="6 7">
    <name type="scientific">Desulforamulus aeronauticus DSM 10349</name>
    <dbReference type="NCBI Taxonomy" id="1121421"/>
    <lineage>
        <taxon>Bacteria</taxon>
        <taxon>Bacillati</taxon>
        <taxon>Bacillota</taxon>
        <taxon>Clostridia</taxon>
        <taxon>Eubacteriales</taxon>
        <taxon>Peptococcaceae</taxon>
        <taxon>Desulforamulus</taxon>
    </lineage>
</organism>
<evidence type="ECO:0000256" key="3">
    <source>
        <dbReference type="ARBA" id="ARBA00023004"/>
    </source>
</evidence>
<dbReference type="Gene3D" id="3.20.20.70">
    <property type="entry name" value="Aldolase class I"/>
    <property type="match status" value="1"/>
</dbReference>
<name>A0A1M6QAV3_9FIRM</name>
<evidence type="ECO:0000313" key="6">
    <source>
        <dbReference type="EMBL" id="SHK17288.1"/>
    </source>
</evidence>
<evidence type="ECO:0000256" key="1">
    <source>
        <dbReference type="ARBA" id="ARBA00022691"/>
    </source>
</evidence>
<dbReference type="Pfam" id="PF04055">
    <property type="entry name" value="Radical_SAM"/>
    <property type="match status" value="1"/>
</dbReference>
<evidence type="ECO:0000259" key="5">
    <source>
        <dbReference type="PROSITE" id="PS51918"/>
    </source>
</evidence>
<dbReference type="GO" id="GO:0051536">
    <property type="term" value="F:iron-sulfur cluster binding"/>
    <property type="evidence" value="ECO:0007669"/>
    <property type="project" value="UniProtKB-KW"/>
</dbReference>
<accession>A0A1M6QAV3</accession>
<protein>
    <submittedName>
        <fullName evidence="6">Radical SAM superfamily enzyme, MoaA/NifB/PqqE/SkfB family</fullName>
    </submittedName>
</protein>
<dbReference type="PANTHER" id="PTHR11228:SF7">
    <property type="entry name" value="PQQA PEPTIDE CYCLASE"/>
    <property type="match status" value="1"/>
</dbReference>
<dbReference type="SFLD" id="SFLDG01067">
    <property type="entry name" value="SPASM/twitch_domain_containing"/>
    <property type="match status" value="1"/>
</dbReference>
<evidence type="ECO:0000256" key="2">
    <source>
        <dbReference type="ARBA" id="ARBA00022723"/>
    </source>
</evidence>
<dbReference type="InterPro" id="IPR050377">
    <property type="entry name" value="Radical_SAM_PqqE_MftC-like"/>
</dbReference>
<keyword evidence="3" id="KW-0408">Iron</keyword>
<gene>
    <name evidence="6" type="ORF">SAMN02745123_00930</name>
</gene>
<dbReference type="SUPFAM" id="SSF102114">
    <property type="entry name" value="Radical SAM enzymes"/>
    <property type="match status" value="1"/>
</dbReference>
<dbReference type="OrthoDB" id="7021155at2"/>
<sequence>MKTRHFLSLALFGLSTILFKRRQPILGTIILTDSCNLHCKHCAVNNITGQMLSYQDVRKEMINFYQEGLRILFFCGGETLLWQEAGKTVRDLIREAKEMGFYLVNIVTNGTIDLHIPEADVIFLSLDGTRQAHNSIRGDTYDLILQNLQKTDHCNICIYMAINKLNYQDIENLCKLAKEHPKINSISFNFHTPYQGTEFLSLSREEKQIAVTTIKSMLKDNMPIFNLPSALDAYLKNEWSRPCYQCIVSENKQRYLCGRCVEIDGLCRECGYLFAVEFSLLCQGNIRTIFEMVKTYLKFA</sequence>
<reference evidence="7" key="1">
    <citation type="submission" date="2016-11" db="EMBL/GenBank/DDBJ databases">
        <authorList>
            <person name="Varghese N."/>
            <person name="Submissions S."/>
        </authorList>
    </citation>
    <scope>NUCLEOTIDE SEQUENCE [LARGE SCALE GENOMIC DNA]</scope>
    <source>
        <strain evidence="7">DSM 10349</strain>
    </source>
</reference>
<dbReference type="PROSITE" id="PS51918">
    <property type="entry name" value="RADICAL_SAM"/>
    <property type="match status" value="1"/>
</dbReference>
<evidence type="ECO:0000256" key="4">
    <source>
        <dbReference type="ARBA" id="ARBA00023014"/>
    </source>
</evidence>
<dbReference type="CDD" id="cd01335">
    <property type="entry name" value="Radical_SAM"/>
    <property type="match status" value="1"/>
</dbReference>
<dbReference type="AlphaFoldDB" id="A0A1M6QAV3"/>
<feature type="domain" description="Radical SAM core" evidence="5">
    <location>
        <begin position="21"/>
        <end position="224"/>
    </location>
</feature>
<dbReference type="InterPro" id="IPR058240">
    <property type="entry name" value="rSAM_sf"/>
</dbReference>
<dbReference type="STRING" id="1121421.SAMN02745123_00930"/>
<dbReference type="InterPro" id="IPR013785">
    <property type="entry name" value="Aldolase_TIM"/>
</dbReference>
<keyword evidence="1" id="KW-0949">S-adenosyl-L-methionine</keyword>
<keyword evidence="4" id="KW-0411">Iron-sulfur</keyword>
<dbReference type="RefSeq" id="WP_072911296.1">
    <property type="nucleotide sequence ID" value="NZ_FRAR01000008.1"/>
</dbReference>
<dbReference type="Proteomes" id="UP000183997">
    <property type="component" value="Unassembled WGS sequence"/>
</dbReference>
<dbReference type="InterPro" id="IPR007197">
    <property type="entry name" value="rSAM"/>
</dbReference>
<evidence type="ECO:0000313" key="7">
    <source>
        <dbReference type="Proteomes" id="UP000183997"/>
    </source>
</evidence>
<proteinExistence type="predicted"/>
<dbReference type="GO" id="GO:0046872">
    <property type="term" value="F:metal ion binding"/>
    <property type="evidence" value="ECO:0007669"/>
    <property type="project" value="UniProtKB-KW"/>
</dbReference>
<keyword evidence="7" id="KW-1185">Reference proteome</keyword>
<dbReference type="GO" id="GO:0003824">
    <property type="term" value="F:catalytic activity"/>
    <property type="evidence" value="ECO:0007669"/>
    <property type="project" value="InterPro"/>
</dbReference>
<dbReference type="PANTHER" id="PTHR11228">
    <property type="entry name" value="RADICAL SAM DOMAIN PROTEIN"/>
    <property type="match status" value="1"/>
</dbReference>
<keyword evidence="2" id="KW-0479">Metal-binding</keyword>
<dbReference type="SFLD" id="SFLDS00029">
    <property type="entry name" value="Radical_SAM"/>
    <property type="match status" value="1"/>
</dbReference>
<dbReference type="EMBL" id="FRAR01000008">
    <property type="protein sequence ID" value="SHK17288.1"/>
    <property type="molecule type" value="Genomic_DNA"/>
</dbReference>